<dbReference type="SUPFAM" id="SSF47384">
    <property type="entry name" value="Homodimeric domain of signal transducing histidine kinase"/>
    <property type="match status" value="1"/>
</dbReference>
<dbReference type="Pfam" id="PF19443">
    <property type="entry name" value="DAHL"/>
    <property type="match status" value="1"/>
</dbReference>
<dbReference type="SMART" id="SM00387">
    <property type="entry name" value="HATPase_c"/>
    <property type="match status" value="1"/>
</dbReference>
<evidence type="ECO:0000313" key="5">
    <source>
        <dbReference type="Proteomes" id="UP000218102"/>
    </source>
</evidence>
<dbReference type="SUPFAM" id="SSF55874">
    <property type="entry name" value="ATPase domain of HSP90 chaperone/DNA topoisomerase II/histidine kinase"/>
    <property type="match status" value="1"/>
</dbReference>
<dbReference type="InterPro" id="IPR005467">
    <property type="entry name" value="His_kinase_dom"/>
</dbReference>
<dbReference type="AlphaFoldDB" id="A0A0B5KDN7"/>
<dbReference type="InterPro" id="IPR036097">
    <property type="entry name" value="HisK_dim/P_sf"/>
</dbReference>
<dbReference type="InterPro" id="IPR036890">
    <property type="entry name" value="HATPase_C_sf"/>
</dbReference>
<comment type="catalytic activity">
    <reaction evidence="1">
        <text>ATP + protein L-histidine = ADP + protein N-phospho-L-histidine.</text>
        <dbReference type="EC" id="2.7.13.3"/>
    </reaction>
</comment>
<evidence type="ECO:0000256" key="2">
    <source>
        <dbReference type="ARBA" id="ARBA00012438"/>
    </source>
</evidence>
<dbReference type="InterPro" id="IPR004358">
    <property type="entry name" value="Sig_transdc_His_kin-like_C"/>
</dbReference>
<proteinExistence type="predicted"/>
<dbReference type="CDD" id="cd16943">
    <property type="entry name" value="HATPase_AtoS-like"/>
    <property type="match status" value="1"/>
</dbReference>
<dbReference type="InterPro" id="IPR003594">
    <property type="entry name" value="HATPase_dom"/>
</dbReference>
<dbReference type="EC" id="2.7.13.3" evidence="2"/>
<gene>
    <name evidence="4" type="ORF">CMV24_22285</name>
</gene>
<dbReference type="PRINTS" id="PR00344">
    <property type="entry name" value="BCTRLSENSOR"/>
</dbReference>
<dbReference type="PANTHER" id="PTHR43065:SF50">
    <property type="entry name" value="HISTIDINE KINASE"/>
    <property type="match status" value="1"/>
</dbReference>
<dbReference type="Proteomes" id="UP000218102">
    <property type="component" value="Unassembled WGS sequence"/>
</dbReference>
<dbReference type="PANTHER" id="PTHR43065">
    <property type="entry name" value="SENSOR HISTIDINE KINASE"/>
    <property type="match status" value="1"/>
</dbReference>
<dbReference type="GO" id="GO:0000155">
    <property type="term" value="F:phosphorelay sensor kinase activity"/>
    <property type="evidence" value="ECO:0007669"/>
    <property type="project" value="InterPro"/>
</dbReference>
<accession>A0A0B5KDN7</accession>
<dbReference type="Pfam" id="PF02518">
    <property type="entry name" value="HATPase_c"/>
    <property type="match status" value="1"/>
</dbReference>
<evidence type="ECO:0000313" key="4">
    <source>
        <dbReference type="EMBL" id="PBJ93335.1"/>
    </source>
</evidence>
<evidence type="ECO:0000256" key="1">
    <source>
        <dbReference type="ARBA" id="ARBA00000085"/>
    </source>
</evidence>
<dbReference type="EMBL" id="NTME01000030">
    <property type="protein sequence ID" value="PBJ93335.1"/>
    <property type="molecule type" value="Genomic_DNA"/>
</dbReference>
<dbReference type="Gene3D" id="3.30.565.10">
    <property type="entry name" value="Histidine kinase-like ATPase, C-terminal domain"/>
    <property type="match status" value="1"/>
</dbReference>
<organism evidence="4 5">
    <name type="scientific">Pseudomonas plecoglossicida</name>
    <dbReference type="NCBI Taxonomy" id="70775"/>
    <lineage>
        <taxon>Bacteria</taxon>
        <taxon>Pseudomonadati</taxon>
        <taxon>Pseudomonadota</taxon>
        <taxon>Gammaproteobacteria</taxon>
        <taxon>Pseudomonadales</taxon>
        <taxon>Pseudomonadaceae</taxon>
        <taxon>Pseudomonas</taxon>
    </lineage>
</organism>
<dbReference type="PROSITE" id="PS50109">
    <property type="entry name" value="HIS_KIN"/>
    <property type="match status" value="1"/>
</dbReference>
<comment type="caution">
    <text evidence="4">The sequence shown here is derived from an EMBL/GenBank/DDBJ whole genome shotgun (WGS) entry which is preliminary data.</text>
</comment>
<keyword evidence="4" id="KW-0547">Nucleotide-binding</keyword>
<keyword evidence="4" id="KW-0067">ATP-binding</keyword>
<dbReference type="KEGG" id="ppj:RK21_02188"/>
<dbReference type="Gene3D" id="1.10.287.130">
    <property type="match status" value="1"/>
</dbReference>
<dbReference type="InterPro" id="IPR003661">
    <property type="entry name" value="HisK_dim/P_dom"/>
</dbReference>
<reference evidence="4 5" key="1">
    <citation type="submission" date="2017-09" db="EMBL/GenBank/DDBJ databases">
        <authorList>
            <person name="Ehlers B."/>
            <person name="Leendertz F.H."/>
        </authorList>
    </citation>
    <scope>NUCLEOTIDE SEQUENCE [LARGE SCALE GENOMIC DNA]</scope>
    <source>
        <strain evidence="4 5">DJ-1</strain>
    </source>
</reference>
<evidence type="ECO:0000256" key="3">
    <source>
        <dbReference type="ARBA" id="ARBA00022553"/>
    </source>
</evidence>
<dbReference type="RefSeq" id="WP_023660897.1">
    <property type="nucleotide sequence ID" value="NZ_CP010359.1"/>
</dbReference>
<dbReference type="GO" id="GO:0005524">
    <property type="term" value="F:ATP binding"/>
    <property type="evidence" value="ECO:0007669"/>
    <property type="project" value="UniProtKB-KW"/>
</dbReference>
<name>A0A0B5KDN7_PSEDL</name>
<sequence length="603" mass="67811">MRLNARRSLLLLAACAILLASVLVYLYWMSRSDESGDYAQARDLIRQIKQYDAQWEGAVLKARTTTNYNYDPLVLPLIEMKRLWREFGTLEGRHKKTELLAWQKAFRDYQQAFDDKVLLVSRFKTHNAILRNSLAFLPAAADVIQVHLRQLVDADTLRLRRVTSDTYDLMLSSLEFAQTTTDEKAAEILVGLNNLSVNKERLPGDFQVPIDTISKHIELILREQPKVDQLLEAIEAVPIAEYLDAIALMLDHDEQAAVLTAQRYHFYMLVFSTLLVLLLLYLGMRLMRSYAEINRVNRALVSANDELEQRVERRTQALTQASAALQREVDERRLLENQLVQSEKLASLGQLAAGVAHEVNNPIGFVSSNLGALDDYFGRLQDMLKAYADAENTLLPNALGAELAKLRTEIELDYLLEDIPALIRESKDGIGRVARIVKDLKDFSRVETSHDWQVADLHQGIESTLNIVASELRHKADLVKDYSPLPPVECLPSQINQVIMNLLVNATQAMGAERGRITLRTGASDKWVWIEVADNGCGIPGESLQKIFDPFYTTKPIGQGTGLGLSLSYGIIKRHGGEIRVDSEVGVGTTFRVELPIHQARSA</sequence>
<dbReference type="SMART" id="SM00388">
    <property type="entry name" value="HisKA"/>
    <property type="match status" value="1"/>
</dbReference>
<dbReference type="InterPro" id="IPR045812">
    <property type="entry name" value="DAHL"/>
</dbReference>
<keyword evidence="3" id="KW-0597">Phosphoprotein</keyword>
<protein>
    <recommendedName>
        <fullName evidence="2">histidine kinase</fullName>
        <ecNumber evidence="2">2.7.13.3</ecNumber>
    </recommendedName>
</protein>